<feature type="compositionally biased region" description="Acidic residues" evidence="2">
    <location>
        <begin position="1005"/>
        <end position="1018"/>
    </location>
</feature>
<protein>
    <submittedName>
        <fullName evidence="3">Uncharacterized protein</fullName>
    </submittedName>
</protein>
<keyword evidence="4" id="KW-1185">Reference proteome</keyword>
<dbReference type="EMBL" id="SKBQ01000009">
    <property type="protein sequence ID" value="TPX06874.1"/>
    <property type="molecule type" value="Genomic_DNA"/>
</dbReference>
<dbReference type="OrthoDB" id="5427134at2759"/>
<name>A0A507ALA0_9PEZI</name>
<evidence type="ECO:0000313" key="3">
    <source>
        <dbReference type="EMBL" id="TPX06874.1"/>
    </source>
</evidence>
<feature type="region of interest" description="Disordered" evidence="2">
    <location>
        <begin position="844"/>
        <end position="931"/>
    </location>
</feature>
<dbReference type="RefSeq" id="XP_030988585.1">
    <property type="nucleotide sequence ID" value="XM_031136551.1"/>
</dbReference>
<proteinExistence type="predicted"/>
<feature type="compositionally biased region" description="Pro residues" evidence="2">
    <location>
        <begin position="212"/>
        <end position="225"/>
    </location>
</feature>
<organism evidence="3 4">
    <name type="scientific">Thyridium curvatum</name>
    <dbReference type="NCBI Taxonomy" id="1093900"/>
    <lineage>
        <taxon>Eukaryota</taxon>
        <taxon>Fungi</taxon>
        <taxon>Dikarya</taxon>
        <taxon>Ascomycota</taxon>
        <taxon>Pezizomycotina</taxon>
        <taxon>Sordariomycetes</taxon>
        <taxon>Sordariomycetidae</taxon>
        <taxon>Thyridiales</taxon>
        <taxon>Thyridiaceae</taxon>
        <taxon>Thyridium</taxon>
    </lineage>
</organism>
<evidence type="ECO:0000313" key="4">
    <source>
        <dbReference type="Proteomes" id="UP000319257"/>
    </source>
</evidence>
<feature type="compositionally biased region" description="Acidic residues" evidence="2">
    <location>
        <begin position="1124"/>
        <end position="1149"/>
    </location>
</feature>
<evidence type="ECO:0000256" key="2">
    <source>
        <dbReference type="SAM" id="MobiDB-lite"/>
    </source>
</evidence>
<feature type="compositionally biased region" description="Low complexity" evidence="2">
    <location>
        <begin position="582"/>
        <end position="591"/>
    </location>
</feature>
<dbReference type="InParanoid" id="A0A507ALA0"/>
<accession>A0A507ALA0</accession>
<reference evidence="3 4" key="1">
    <citation type="submission" date="2019-06" db="EMBL/GenBank/DDBJ databases">
        <title>Draft genome sequence of the filamentous fungus Phialemoniopsis curvata isolated from diesel fuel.</title>
        <authorList>
            <person name="Varaljay V.A."/>
            <person name="Lyon W.J."/>
            <person name="Crouch A.L."/>
            <person name="Drake C.E."/>
            <person name="Hollomon J.M."/>
            <person name="Nadeau L.J."/>
            <person name="Nunn H.S."/>
            <person name="Stevenson B.S."/>
            <person name="Bojanowski C.L."/>
            <person name="Crookes-Goodson W.J."/>
        </authorList>
    </citation>
    <scope>NUCLEOTIDE SEQUENCE [LARGE SCALE GENOMIC DNA]</scope>
    <source>
        <strain evidence="3 4">D216</strain>
    </source>
</reference>
<comment type="caution">
    <text evidence="3">The sequence shown here is derived from an EMBL/GenBank/DDBJ whole genome shotgun (WGS) entry which is preliminary data.</text>
</comment>
<feature type="compositionally biased region" description="Acidic residues" evidence="2">
    <location>
        <begin position="970"/>
        <end position="985"/>
    </location>
</feature>
<feature type="compositionally biased region" description="Gly residues" evidence="2">
    <location>
        <begin position="1027"/>
        <end position="1045"/>
    </location>
</feature>
<gene>
    <name evidence="3" type="ORF">E0L32_002370</name>
</gene>
<evidence type="ECO:0000256" key="1">
    <source>
        <dbReference type="SAM" id="Coils"/>
    </source>
</evidence>
<feature type="compositionally biased region" description="Low complexity" evidence="2">
    <location>
        <begin position="896"/>
        <end position="910"/>
    </location>
</feature>
<sequence>MAATPLEAPAPSSAVLFDIYNDGLAARDAAPANLPGGPCNYVDLNHGSGGARCGCRRFWSRNPPTAAPGFPGSSANAADHAVWCMCSHHACFHDDLRTHTPQVSAGLPTPAPAGLPVTVGQENERPKTNREPLTPVQDHLPSFHMASNLGLSMDFPGLNVNSSFPANMFDLVPPSLPAGPRDIATNNAATPAHESTLPDTLDWNNVARTPSRGPPGSLPPIPPQCLLPSQSPSTAQSSQGRYMRPFAGKGLQTLGPAKSQMMMKTLPEEAGGAAIGLDSVTGALVETAAGNLNPQDSFDFLDFHGTAATPKALETQDVSLKNNNPAAPMSGPGSSTIQQLSETVQSHEHRLDRLENASFSVAGHEDCHERHEHADLRVTELESRVEEVEKRLNDDNSTVASGRRAGVHDDDATVSVASLSTNATVRYAEQSSEIYSQLQALQAQVNSLQASSLPTYHNPWELEVVFLPFPLKGIWMEAQHFATQQQSGRGADADDWTQLPSTLSRQTPEPQSPFMYEWSDQGVQNSWLLPRACAPGRMIDKRLKSRGLIKTLSVRGSDARSLQQAMASSFGSTLRTIPHKPASSSSSRRASTGGIGPLSDKFLGLQQPWIPLRKVHKDSRLRFLSPAEMLTPALWDAAFLMSSVVMRASGMHRLYVTQPEAYVQDYRAYEAGWSWHKLRELSRVYPDSQTSSGSGSGSGSSFEVPEADAAEECWAWNDRLDESPVSAAAAGGGLSLRQAQAAAAAAAAFNRSRSSGSSSQQYFTGRQSPILSTSPVAAAAARAGSPSLVMKGRHHVQRPPHVRTSSMPPAVLPTATATSSILSPAAVLSPAAGQAKRRVASYSTAAANPYHERRSSPFPGAGGGSSSRPSPRVQSVHSPVLLTTAAAISKRRRGATRSPSLRPRTTPRWSMSRSPSLAPFPPPEHAGARGTTPFCYATPFSNAPADLASGRQQQMAGGGAVTGAGMRIFDDDDDDDDDDDMDYDGDDRGSSTDPYGSEMGGREYDDIEVYEDGEEEDMLDRLDGNRGGRGVQAGAGAGAGAGGMGPRLPEDEPWPGIEDGMSDGENMDPMSLAEGEEGQGQGQASQGSSAPSEYPSTQRAWLIAADAERAALDDPNGFRIHEDHDDDDDDDEVTGVGGDDEDEDEDEQVEGALTQW</sequence>
<feature type="region of interest" description="Disordered" evidence="2">
    <location>
        <begin position="573"/>
        <end position="593"/>
    </location>
</feature>
<feature type="compositionally biased region" description="Low complexity" evidence="2">
    <location>
        <begin position="226"/>
        <end position="239"/>
    </location>
</feature>
<dbReference type="GeneID" id="41969817"/>
<feature type="compositionally biased region" description="Low complexity" evidence="2">
    <location>
        <begin position="1082"/>
        <end position="1093"/>
    </location>
</feature>
<dbReference type="AlphaFoldDB" id="A0A507ALA0"/>
<feature type="compositionally biased region" description="Low complexity" evidence="2">
    <location>
        <begin position="107"/>
        <end position="119"/>
    </location>
</feature>
<feature type="region of interest" description="Disordered" evidence="2">
    <location>
        <begin position="107"/>
        <end position="132"/>
    </location>
</feature>
<dbReference type="STRING" id="1093900.A0A507ALA0"/>
<feature type="coiled-coil region" evidence="1">
    <location>
        <begin position="337"/>
        <end position="398"/>
    </location>
</feature>
<feature type="region of interest" description="Disordered" evidence="2">
    <location>
        <begin position="954"/>
        <end position="1156"/>
    </location>
</feature>
<feature type="region of interest" description="Disordered" evidence="2">
    <location>
        <begin position="191"/>
        <end position="240"/>
    </location>
</feature>
<keyword evidence="1" id="KW-0175">Coiled coil</keyword>
<dbReference type="Proteomes" id="UP000319257">
    <property type="component" value="Unassembled WGS sequence"/>
</dbReference>